<dbReference type="Gene3D" id="3.40.50.300">
    <property type="entry name" value="P-loop containing nucleotide triphosphate hydrolases"/>
    <property type="match status" value="2"/>
</dbReference>
<comment type="caution">
    <text evidence="14">The sequence shown here is derived from an EMBL/GenBank/DDBJ whole genome shotgun (WGS) entry which is preliminary data.</text>
</comment>
<feature type="transmembrane region" description="Helical" evidence="11">
    <location>
        <begin position="1125"/>
        <end position="1143"/>
    </location>
</feature>
<dbReference type="PROSITE" id="PS00211">
    <property type="entry name" value="ABC_TRANSPORTER_1"/>
    <property type="match status" value="2"/>
</dbReference>
<dbReference type="SMART" id="SM00382">
    <property type="entry name" value="AAA"/>
    <property type="match status" value="2"/>
</dbReference>
<dbReference type="InterPro" id="IPR050173">
    <property type="entry name" value="ABC_transporter_C-like"/>
</dbReference>
<gene>
    <name evidence="14" type="ORF">NKR23_g5662</name>
</gene>
<feature type="domain" description="ABC transmembrane type-1" evidence="13">
    <location>
        <begin position="895"/>
        <end position="1176"/>
    </location>
</feature>
<feature type="transmembrane region" description="Helical" evidence="11">
    <location>
        <begin position="378"/>
        <end position="398"/>
    </location>
</feature>
<feature type="transmembrane region" description="Helical" evidence="11">
    <location>
        <begin position="1023"/>
        <end position="1050"/>
    </location>
</feature>
<dbReference type="SUPFAM" id="SSF52540">
    <property type="entry name" value="P-loop containing nucleoside triphosphate hydrolases"/>
    <property type="match status" value="2"/>
</dbReference>
<dbReference type="Pfam" id="PF00005">
    <property type="entry name" value="ABC_tran"/>
    <property type="match status" value="2"/>
</dbReference>
<dbReference type="CDD" id="cd18604">
    <property type="entry name" value="ABC_6TM_VMR1_D2_like"/>
    <property type="match status" value="1"/>
</dbReference>
<evidence type="ECO:0000313" key="15">
    <source>
        <dbReference type="Proteomes" id="UP001174694"/>
    </source>
</evidence>
<protein>
    <submittedName>
        <fullName evidence="14">ABC transporter</fullName>
    </submittedName>
</protein>
<evidence type="ECO:0000259" key="12">
    <source>
        <dbReference type="PROSITE" id="PS50893"/>
    </source>
</evidence>
<dbReference type="SUPFAM" id="SSF90123">
    <property type="entry name" value="ABC transporter transmembrane region"/>
    <property type="match status" value="2"/>
</dbReference>
<evidence type="ECO:0000313" key="14">
    <source>
        <dbReference type="EMBL" id="KAJ9145096.1"/>
    </source>
</evidence>
<feature type="domain" description="ABC transporter" evidence="12">
    <location>
        <begin position="1217"/>
        <end position="1452"/>
    </location>
</feature>
<feature type="transmembrane region" description="Helical" evidence="11">
    <location>
        <begin position="479"/>
        <end position="499"/>
    </location>
</feature>
<proteinExistence type="inferred from homology"/>
<dbReference type="GO" id="GO:0140359">
    <property type="term" value="F:ABC-type transporter activity"/>
    <property type="evidence" value="ECO:0007669"/>
    <property type="project" value="InterPro"/>
</dbReference>
<keyword evidence="3" id="KW-0813">Transport</keyword>
<reference evidence="14" key="1">
    <citation type="submission" date="2022-07" db="EMBL/GenBank/DDBJ databases">
        <title>Fungi with potential for degradation of polypropylene.</title>
        <authorList>
            <person name="Gostincar C."/>
        </authorList>
    </citation>
    <scope>NUCLEOTIDE SEQUENCE</scope>
    <source>
        <strain evidence="14">EXF-13308</strain>
    </source>
</reference>
<keyword evidence="4" id="KW-1003">Cell membrane</keyword>
<dbReference type="InterPro" id="IPR017871">
    <property type="entry name" value="ABC_transporter-like_CS"/>
</dbReference>
<evidence type="ECO:0000256" key="11">
    <source>
        <dbReference type="SAM" id="Phobius"/>
    </source>
</evidence>
<keyword evidence="5 11" id="KW-0812">Transmembrane</keyword>
<dbReference type="GO" id="GO:0016887">
    <property type="term" value="F:ATP hydrolysis activity"/>
    <property type="evidence" value="ECO:0007669"/>
    <property type="project" value="InterPro"/>
</dbReference>
<dbReference type="InterPro" id="IPR003593">
    <property type="entry name" value="AAA+_ATPase"/>
</dbReference>
<dbReference type="Proteomes" id="UP001174694">
    <property type="component" value="Unassembled WGS sequence"/>
</dbReference>
<dbReference type="PANTHER" id="PTHR24223:SF464">
    <property type="entry name" value="ABC-TYPE TRANSPORTER CICA"/>
    <property type="match status" value="1"/>
</dbReference>
<feature type="transmembrane region" description="Helical" evidence="11">
    <location>
        <begin position="304"/>
        <end position="321"/>
    </location>
</feature>
<dbReference type="InterPro" id="IPR011527">
    <property type="entry name" value="ABC1_TM_dom"/>
</dbReference>
<feature type="transmembrane region" description="Helical" evidence="11">
    <location>
        <begin position="404"/>
        <end position="423"/>
    </location>
</feature>
<feature type="domain" description="ABC transmembrane type-1" evidence="13">
    <location>
        <begin position="268"/>
        <end position="547"/>
    </location>
</feature>
<feature type="transmembrane region" description="Helical" evidence="11">
    <location>
        <begin position="122"/>
        <end position="146"/>
    </location>
</feature>
<evidence type="ECO:0000256" key="6">
    <source>
        <dbReference type="ARBA" id="ARBA00022741"/>
    </source>
</evidence>
<evidence type="ECO:0000256" key="10">
    <source>
        <dbReference type="ARBA" id="ARBA00023180"/>
    </source>
</evidence>
<dbReference type="PANTHER" id="PTHR24223">
    <property type="entry name" value="ATP-BINDING CASSETTE SUB-FAMILY C"/>
    <property type="match status" value="1"/>
</dbReference>
<dbReference type="InterPro" id="IPR036640">
    <property type="entry name" value="ABC1_TM_sf"/>
</dbReference>
<feature type="transmembrane region" description="Helical" evidence="11">
    <location>
        <begin position="937"/>
        <end position="960"/>
    </location>
</feature>
<dbReference type="PROSITE" id="PS50929">
    <property type="entry name" value="ABC_TM1F"/>
    <property type="match status" value="2"/>
</dbReference>
<dbReference type="EMBL" id="JANBVO010000015">
    <property type="protein sequence ID" value="KAJ9145096.1"/>
    <property type="molecule type" value="Genomic_DNA"/>
</dbReference>
<dbReference type="Gene3D" id="1.20.1560.10">
    <property type="entry name" value="ABC transporter type 1, transmembrane domain"/>
    <property type="match status" value="2"/>
</dbReference>
<name>A0AA38S1S8_9PEZI</name>
<sequence length="1457" mass="155202">MEIAVSRVLLQHTGLDSHVLLKVSLLVVYTITTLGILAKKTLRTDIRYKDNAQERAPRRTALVDFLSGGAAAACLAASIACLSHTHGARKVEAVACIIVWSCALALRVLSLTSSKARGNLCAAANALGLGIFAASTVPGYVFPAILAGSGWDISTLSAAELANVSCTILAAIVLPLVTPSQPGTIPGDTPLHPRDTCAPITKWWTYGWISPFVLASYRSRARGIEVQNLPPLSQGSDPDAWFVAFRNECKRGRSSARALWYLFRPRLAAMAALMVLCGLSELLGSVGLRGLLTHLEGSASLFRPWFSAALFGVSPVVRGLFMQTFEYLSTQGICHLKSTVICTVHHKLLKHRPGQRPDAARITNHIAADVDKMATLRYSIMAGFMVPVEVVTASLLLYDTIGWAYVPGLLVILLTRVPISWYVNRYQGLAQTRVMAAVDARVRRVGEVVRALQTIKMLGRASAFTAWIDEKRQAELQSIWRKLIIMTVSETVSSAFVLVPLTMSLGIYTLGAGMPLTPSVAFTVAAVFKTLKEMLSLAVIGVSTYAQGTASLRRVVLFLDDDLERILDDETPAVSSGADSYLDGKLFGARDATVGYYSLDGSVSPVLRHCSFDLVTGGLNVIVGKTGSGKSTLLKALLGEQPVVSGYMSIGAKPDETISYAGQAPWLRRGTIRDNIVFNSAFSESRYQEVIHAVALDVDFASTMPDGDLTDVGEDGSALSGGQRARVALARAVYAGTKTVLLDNVLSALDAATASWVADRCILGPLMEGRSTVLVTENARCRDSAHLLIELGDGGVQRVTSSNEETLIDLGKGGTELKVAECEVASVASDSTTCTEGSVLVSSSLPSTIASLNKSAPQSSTTGAAPVEAIMDGLSGRFYVLKLLKLFGSAPYLTALCVAILCTHASDVASSFSLALWSGTNKGEAGEPDQRSTAAGYLAAFTALGIAQLALSTGSSFLFFRGSLTASRKEHASMLASVLGATYAWITSTPAGQIMNRFSSDMFSLDNTVTELLKQVVENYLAIGFRLAAVSSMLPTFLVPATVLLGLGLLTGQVYSYGSTAAKQLYAASLSPLLSGVSDAVAGIEVIRAHRAEPAFREQFQLALVQYLRGWEAVSACQRWLAVRMDVYAGLISLSTAVLAMMSREASPATVGFSMTSSTTLCTALLYVVYLSSLLEVEMSSFRRLEQYIHNTPQEPFVVAPVPPSQDLAGWPPRGRVELRGVAAAYALDAEPVLSGVNLVADPGQRIAVVGRSGSGKSSLVATILRLATRLAGCVTVDGVDVDTVDAERLRRAVGFIPQDPVLFEGSLRFNLDFSGTVPDDVLEDVLGAAMGSSGAGDDGPWALSRHIAAQGSNLSQGERQLVTIARTLVSSARVVIIDEATASLDAESDARIQRLLRARLRDRTLIAVAHRLETVEDFDEVLVMDGGRVVERGNPRELIASGQGQFFGLWQARGTV</sequence>
<keyword evidence="15" id="KW-1185">Reference proteome</keyword>
<dbReference type="PROSITE" id="PS50893">
    <property type="entry name" value="ABC_TRANSPORTER_2"/>
    <property type="match status" value="2"/>
</dbReference>
<evidence type="ECO:0000256" key="9">
    <source>
        <dbReference type="ARBA" id="ARBA00023136"/>
    </source>
</evidence>
<evidence type="ECO:0000259" key="13">
    <source>
        <dbReference type="PROSITE" id="PS50929"/>
    </source>
</evidence>
<evidence type="ECO:0000256" key="3">
    <source>
        <dbReference type="ARBA" id="ARBA00022448"/>
    </source>
</evidence>
<feature type="domain" description="ABC transporter" evidence="12">
    <location>
        <begin position="589"/>
        <end position="818"/>
    </location>
</feature>
<comment type="subcellular location">
    <subcellularLocation>
        <location evidence="1">Cell membrane</location>
        <topology evidence="1">Multi-pass membrane protein</topology>
    </subcellularLocation>
</comment>
<keyword evidence="8 11" id="KW-1133">Transmembrane helix</keyword>
<keyword evidence="10" id="KW-0325">Glycoprotein</keyword>
<dbReference type="Pfam" id="PF00664">
    <property type="entry name" value="ABC_membrane"/>
    <property type="match status" value="2"/>
</dbReference>
<dbReference type="CDD" id="cd03250">
    <property type="entry name" value="ABCC_MRP_domain1"/>
    <property type="match status" value="1"/>
</dbReference>
<feature type="transmembrane region" description="Helical" evidence="11">
    <location>
        <begin position="267"/>
        <end position="292"/>
    </location>
</feature>
<comment type="similarity">
    <text evidence="2">Belongs to the ABC transporter superfamily. ABCC family. Conjugate transporter (TC 3.A.1.208) subfamily.</text>
</comment>
<dbReference type="InterPro" id="IPR003439">
    <property type="entry name" value="ABC_transporter-like_ATP-bd"/>
</dbReference>
<dbReference type="InterPro" id="IPR027417">
    <property type="entry name" value="P-loop_NTPase"/>
</dbReference>
<feature type="transmembrane region" description="Helical" evidence="11">
    <location>
        <begin position="892"/>
        <end position="917"/>
    </location>
</feature>
<dbReference type="FunFam" id="3.40.50.300:FF:002145">
    <property type="entry name" value="ABC transporter (MsbA subfamily)"/>
    <property type="match status" value="1"/>
</dbReference>
<keyword evidence="7" id="KW-0067">ATP-binding</keyword>
<keyword evidence="9 11" id="KW-0472">Membrane</keyword>
<feature type="transmembrane region" description="Helical" evidence="11">
    <location>
        <begin position="505"/>
        <end position="528"/>
    </location>
</feature>
<evidence type="ECO:0000256" key="2">
    <source>
        <dbReference type="ARBA" id="ARBA00009726"/>
    </source>
</evidence>
<dbReference type="GO" id="GO:0005886">
    <property type="term" value="C:plasma membrane"/>
    <property type="evidence" value="ECO:0007669"/>
    <property type="project" value="UniProtKB-SubCell"/>
</dbReference>
<evidence type="ECO:0000256" key="1">
    <source>
        <dbReference type="ARBA" id="ARBA00004651"/>
    </source>
</evidence>
<feature type="transmembrane region" description="Helical" evidence="11">
    <location>
        <begin position="972"/>
        <end position="995"/>
    </location>
</feature>
<evidence type="ECO:0000256" key="4">
    <source>
        <dbReference type="ARBA" id="ARBA00022475"/>
    </source>
</evidence>
<organism evidence="14 15">
    <name type="scientific">Pleurostoma richardsiae</name>
    <dbReference type="NCBI Taxonomy" id="41990"/>
    <lineage>
        <taxon>Eukaryota</taxon>
        <taxon>Fungi</taxon>
        <taxon>Dikarya</taxon>
        <taxon>Ascomycota</taxon>
        <taxon>Pezizomycotina</taxon>
        <taxon>Sordariomycetes</taxon>
        <taxon>Sordariomycetidae</taxon>
        <taxon>Calosphaeriales</taxon>
        <taxon>Pleurostomataceae</taxon>
        <taxon>Pleurostoma</taxon>
    </lineage>
</organism>
<feature type="transmembrane region" description="Helical" evidence="11">
    <location>
        <begin position="1155"/>
        <end position="1175"/>
    </location>
</feature>
<accession>A0AA38S1S8</accession>
<evidence type="ECO:0000256" key="7">
    <source>
        <dbReference type="ARBA" id="ARBA00022840"/>
    </source>
</evidence>
<feature type="transmembrane region" description="Helical" evidence="11">
    <location>
        <begin position="20"/>
        <end position="39"/>
    </location>
</feature>
<feature type="transmembrane region" description="Helical" evidence="11">
    <location>
        <begin position="60"/>
        <end position="85"/>
    </location>
</feature>
<feature type="transmembrane region" description="Helical" evidence="11">
    <location>
        <begin position="91"/>
        <end position="110"/>
    </location>
</feature>
<dbReference type="GO" id="GO:0005524">
    <property type="term" value="F:ATP binding"/>
    <property type="evidence" value="ECO:0007669"/>
    <property type="project" value="UniProtKB-KW"/>
</dbReference>
<feature type="transmembrane region" description="Helical" evidence="11">
    <location>
        <begin position="158"/>
        <end position="177"/>
    </location>
</feature>
<evidence type="ECO:0000256" key="8">
    <source>
        <dbReference type="ARBA" id="ARBA00022989"/>
    </source>
</evidence>
<keyword evidence="6" id="KW-0547">Nucleotide-binding</keyword>
<evidence type="ECO:0000256" key="5">
    <source>
        <dbReference type="ARBA" id="ARBA00022692"/>
    </source>
</evidence>